<protein>
    <submittedName>
        <fullName evidence="5">Allophanate hydrolase subunit 2</fullName>
    </submittedName>
</protein>
<dbReference type="GO" id="GO:0005524">
    <property type="term" value="F:ATP binding"/>
    <property type="evidence" value="ECO:0007669"/>
    <property type="project" value="UniProtKB-KW"/>
</dbReference>
<dbReference type="OrthoDB" id="9782422at2"/>
<dbReference type="RefSeq" id="WP_014022353.1">
    <property type="nucleotide sequence ID" value="NC_015914.1"/>
</dbReference>
<dbReference type="HOGENOM" id="CLU_028967_0_3_10"/>
<dbReference type="InterPro" id="IPR052708">
    <property type="entry name" value="PxpC"/>
</dbReference>
<dbReference type="PANTHER" id="PTHR43309:SF3">
    <property type="entry name" value="5-OXOPROLINASE SUBUNIT C"/>
    <property type="match status" value="1"/>
</dbReference>
<keyword evidence="6" id="KW-1185">Reference proteome</keyword>
<dbReference type="PANTHER" id="PTHR43309">
    <property type="entry name" value="5-OXOPROLINASE SUBUNIT C"/>
    <property type="match status" value="1"/>
</dbReference>
<dbReference type="GO" id="GO:0016787">
    <property type="term" value="F:hydrolase activity"/>
    <property type="evidence" value="ECO:0007669"/>
    <property type="project" value="UniProtKB-KW"/>
</dbReference>
<reference evidence="6" key="1">
    <citation type="submission" date="2011-07" db="EMBL/GenBank/DDBJ databases">
        <title>The complete genome of Cyclobacterium marinum DSM 745.</title>
        <authorList>
            <person name="Lucas S."/>
            <person name="Han J."/>
            <person name="Lapidus A."/>
            <person name="Bruce D."/>
            <person name="Goodwin L."/>
            <person name="Pitluck S."/>
            <person name="Peters L."/>
            <person name="Kyrpides N."/>
            <person name="Mavromatis K."/>
            <person name="Ivanova N."/>
            <person name="Ovchinnikova G."/>
            <person name="Chertkov O."/>
            <person name="Detter J.C."/>
            <person name="Tapia R."/>
            <person name="Han C."/>
            <person name="Land M."/>
            <person name="Hauser L."/>
            <person name="Markowitz V."/>
            <person name="Cheng J.-F."/>
            <person name="Hugenholtz P."/>
            <person name="Woyke T."/>
            <person name="Wu D."/>
            <person name="Tindall B."/>
            <person name="Schuetze A."/>
            <person name="Brambilla E."/>
            <person name="Klenk H.-P."/>
            <person name="Eisen J.A."/>
        </authorList>
    </citation>
    <scope>NUCLEOTIDE SEQUENCE [LARGE SCALE GENOMIC DNA]</scope>
    <source>
        <strain evidence="6">ATCC 25205 / DSM 745 / LMG 13164 / NCIMB 1802</strain>
    </source>
</reference>
<dbReference type="EMBL" id="CP002955">
    <property type="protein sequence ID" value="AEL28069.1"/>
    <property type="molecule type" value="Genomic_DNA"/>
</dbReference>
<dbReference type="Pfam" id="PF02626">
    <property type="entry name" value="CT_A_B"/>
    <property type="match status" value="1"/>
</dbReference>
<evidence type="ECO:0000259" key="4">
    <source>
        <dbReference type="SMART" id="SM00797"/>
    </source>
</evidence>
<evidence type="ECO:0000256" key="3">
    <source>
        <dbReference type="ARBA" id="ARBA00022840"/>
    </source>
</evidence>
<dbReference type="SMART" id="SM00797">
    <property type="entry name" value="AHS2"/>
    <property type="match status" value="1"/>
</dbReference>
<organism evidence="5 6">
    <name type="scientific">Cyclobacterium marinum (strain ATCC 25205 / DSM 745 / LMG 13164 / NCIMB 1802)</name>
    <name type="common">Flectobacillus marinus</name>
    <dbReference type="NCBI Taxonomy" id="880070"/>
    <lineage>
        <taxon>Bacteria</taxon>
        <taxon>Pseudomonadati</taxon>
        <taxon>Bacteroidota</taxon>
        <taxon>Cytophagia</taxon>
        <taxon>Cytophagales</taxon>
        <taxon>Cyclobacteriaceae</taxon>
        <taxon>Cyclobacterium</taxon>
    </lineage>
</organism>
<evidence type="ECO:0000313" key="5">
    <source>
        <dbReference type="EMBL" id="AEL28069.1"/>
    </source>
</evidence>
<accession>G0IXS2</accession>
<evidence type="ECO:0000313" key="6">
    <source>
        <dbReference type="Proteomes" id="UP000001635"/>
    </source>
</evidence>
<evidence type="ECO:0000256" key="1">
    <source>
        <dbReference type="ARBA" id="ARBA00022741"/>
    </source>
</evidence>
<dbReference type="AlphaFoldDB" id="G0IXS2"/>
<proteinExistence type="predicted"/>
<name>G0IXS2_CYCMS</name>
<dbReference type="InterPro" id="IPR003778">
    <property type="entry name" value="CT_A_B"/>
</dbReference>
<feature type="domain" description="Carboxyltransferase" evidence="4">
    <location>
        <begin position="25"/>
        <end position="288"/>
    </location>
</feature>
<sequence length="289" mass="31884">MGKIVFIKAGLFTTIQDQGRFGFVDKGIPTSGPMDESSFHLANLLVRKKPGAACLEIYMGNVSLYFTENCQIVCTGADAKIQVDSKLYGTNEIINISAYSKVNIASFRQGQWLYLAINGLFESESIMGSQSFYQEVTPLAKFKDNDILTFASSPNHIPTDFSKIKPRGFPKSPQIPVFPGPSFSCLSKTQQHALTDSCLTLSPIQNRMGIQLVEKIKHTLPELISSPVYPGTVQLTQAGKIIILMKDAQVTGGYPRVLQLTSIGISRLSQLRPQAKFKFHFVPQKDISI</sequence>
<evidence type="ECO:0000256" key="2">
    <source>
        <dbReference type="ARBA" id="ARBA00022801"/>
    </source>
</evidence>
<gene>
    <name evidence="5" type="ordered locus">Cycma_4367</name>
</gene>
<keyword evidence="1" id="KW-0547">Nucleotide-binding</keyword>
<dbReference type="Gene3D" id="2.40.100.10">
    <property type="entry name" value="Cyclophilin-like"/>
    <property type="match status" value="1"/>
</dbReference>
<keyword evidence="3" id="KW-0067">ATP-binding</keyword>
<dbReference type="KEGG" id="cmr:Cycma_4367"/>
<keyword evidence="2 5" id="KW-0378">Hydrolase</keyword>
<dbReference type="Proteomes" id="UP000001635">
    <property type="component" value="Chromosome"/>
</dbReference>
<dbReference type="eggNOG" id="COG1984">
    <property type="taxonomic scope" value="Bacteria"/>
</dbReference>
<dbReference type="InterPro" id="IPR029000">
    <property type="entry name" value="Cyclophilin-like_dom_sf"/>
</dbReference>
<dbReference type="STRING" id="880070.Cycma_4367"/>